<dbReference type="EMBL" id="JAJNDC010000002">
    <property type="protein sequence ID" value="MCW9713111.1"/>
    <property type="molecule type" value="Genomic_DNA"/>
</dbReference>
<evidence type="ECO:0000313" key="2">
    <source>
        <dbReference type="EMBL" id="MCW9713111.1"/>
    </source>
</evidence>
<accession>A0ABT3PZ42</accession>
<evidence type="ECO:0000256" key="1">
    <source>
        <dbReference type="SAM" id="SignalP"/>
    </source>
</evidence>
<dbReference type="Pfam" id="PF13432">
    <property type="entry name" value="TPR_16"/>
    <property type="match status" value="1"/>
</dbReference>
<feature type="signal peptide" evidence="1">
    <location>
        <begin position="1"/>
        <end position="20"/>
    </location>
</feature>
<reference evidence="2 3" key="1">
    <citation type="submission" date="2021-11" db="EMBL/GenBank/DDBJ databases">
        <title>Aliifidinibius sp. nov., a new bacterium isolated from saline soil.</title>
        <authorList>
            <person name="Galisteo C."/>
            <person name="De La Haba R."/>
            <person name="Sanchez-Porro C."/>
            <person name="Ventosa A."/>
        </authorList>
    </citation>
    <scope>NUCLEOTIDE SEQUENCE [LARGE SCALE GENOMIC DNA]</scope>
    <source>
        <strain evidence="2 3">KACC 190600</strain>
    </source>
</reference>
<evidence type="ECO:0008006" key="4">
    <source>
        <dbReference type="Google" id="ProtNLM"/>
    </source>
</evidence>
<dbReference type="Gene3D" id="1.25.40.10">
    <property type="entry name" value="Tetratricopeptide repeat domain"/>
    <property type="match status" value="2"/>
</dbReference>
<feature type="chain" id="PRO_5047294310" description="Tetratricopeptide repeat-containing protein" evidence="1">
    <location>
        <begin position="21"/>
        <end position="384"/>
    </location>
</feature>
<dbReference type="RefSeq" id="WP_265789599.1">
    <property type="nucleotide sequence ID" value="NZ_BAABRS010000002.1"/>
</dbReference>
<dbReference type="InterPro" id="IPR011990">
    <property type="entry name" value="TPR-like_helical_dom_sf"/>
</dbReference>
<protein>
    <recommendedName>
        <fullName evidence="4">Tetratricopeptide repeat-containing protein</fullName>
    </recommendedName>
</protein>
<proteinExistence type="predicted"/>
<dbReference type="SUPFAM" id="SSF48452">
    <property type="entry name" value="TPR-like"/>
    <property type="match status" value="1"/>
</dbReference>
<comment type="caution">
    <text evidence="2">The sequence shown here is derived from an EMBL/GenBank/DDBJ whole genome shotgun (WGS) entry which is preliminary data.</text>
</comment>
<keyword evidence="1" id="KW-0732">Signal</keyword>
<name>A0ABT3PZ42_9BACT</name>
<sequence length="384" mass="44714">MKTLKLLLLLCLLLPLSGAAQVPELVTDSEFRPDAKAAVDSIYNFQFEGADRRLSEWKEKYPQHPLWTLMEGMKFWWEILSDLQDTSHDEQFINMMKKANYQAGKLLDEQPGHVDALIIQAISNGYIARQYSNREEWISSLNYARKALNANEKLKNQESGLADLKLAEGLKRYYAAYLPEAYPIVKTVSWMLPEGDKGEGLELLREASENAIFARAEATYFLGNIAFNYEKEYMEAVQHFVELQRQYPRNNYYARLLVKSYYRLRHYGKALEYIKTTLRHWDNEGFPKQKILQEELWTWKGQIVERMGNVEEALALYKSAFELGGELPNTRERSFWMVSGYKAGNILAKRGEHEEARHYLEKVAEASRSSSYRDKARDLLSELE</sequence>
<gene>
    <name evidence="2" type="ORF">LQ318_09365</name>
</gene>
<dbReference type="Proteomes" id="UP001207337">
    <property type="component" value="Unassembled WGS sequence"/>
</dbReference>
<keyword evidence="3" id="KW-1185">Reference proteome</keyword>
<evidence type="ECO:0000313" key="3">
    <source>
        <dbReference type="Proteomes" id="UP001207337"/>
    </source>
</evidence>
<organism evidence="2 3">
    <name type="scientific">Fodinibius salicampi</name>
    <dbReference type="NCBI Taxonomy" id="1920655"/>
    <lineage>
        <taxon>Bacteria</taxon>
        <taxon>Pseudomonadati</taxon>
        <taxon>Balneolota</taxon>
        <taxon>Balneolia</taxon>
        <taxon>Balneolales</taxon>
        <taxon>Balneolaceae</taxon>
        <taxon>Fodinibius</taxon>
    </lineage>
</organism>